<dbReference type="PROSITE" id="PS51257">
    <property type="entry name" value="PROKAR_LIPOPROTEIN"/>
    <property type="match status" value="1"/>
</dbReference>
<keyword evidence="2 3" id="KW-0732">Signal</keyword>
<dbReference type="CDD" id="cd06342">
    <property type="entry name" value="PBP1_ABC_LIVBP-like"/>
    <property type="match status" value="1"/>
</dbReference>
<evidence type="ECO:0000259" key="4">
    <source>
        <dbReference type="Pfam" id="PF13458"/>
    </source>
</evidence>
<keyword evidence="6" id="KW-1185">Reference proteome</keyword>
<evidence type="ECO:0000256" key="1">
    <source>
        <dbReference type="ARBA" id="ARBA00010062"/>
    </source>
</evidence>
<name>A0A366IIU4_9MICO</name>
<reference evidence="5 6" key="1">
    <citation type="submission" date="2018-06" db="EMBL/GenBank/DDBJ databases">
        <title>Freshwater and sediment microbial communities from various areas in North America, analyzing microbe dynamics in response to fracking.</title>
        <authorList>
            <person name="Lamendella R."/>
        </authorList>
    </citation>
    <scope>NUCLEOTIDE SEQUENCE [LARGE SCALE GENOMIC DNA]</scope>
    <source>
        <strain evidence="5 6">3b_TX</strain>
    </source>
</reference>
<feature type="domain" description="Leucine-binding protein" evidence="4">
    <location>
        <begin position="69"/>
        <end position="366"/>
    </location>
</feature>
<dbReference type="RefSeq" id="WP_113904231.1">
    <property type="nucleotide sequence ID" value="NZ_QNSB01000005.1"/>
</dbReference>
<evidence type="ECO:0000256" key="2">
    <source>
        <dbReference type="ARBA" id="ARBA00022729"/>
    </source>
</evidence>
<feature type="chain" id="PRO_5038946682" evidence="3">
    <location>
        <begin position="27"/>
        <end position="407"/>
    </location>
</feature>
<comment type="caution">
    <text evidence="5">The sequence shown here is derived from an EMBL/GenBank/DDBJ whole genome shotgun (WGS) entry which is preliminary data.</text>
</comment>
<proteinExistence type="inferred from homology"/>
<dbReference type="AlphaFoldDB" id="A0A366IIU4"/>
<dbReference type="Gene3D" id="3.40.50.2300">
    <property type="match status" value="2"/>
</dbReference>
<evidence type="ECO:0000313" key="6">
    <source>
        <dbReference type="Proteomes" id="UP000253509"/>
    </source>
</evidence>
<dbReference type="PANTHER" id="PTHR47151">
    <property type="entry name" value="LEU/ILE/VAL-BINDING ABC TRANSPORTER SUBUNIT"/>
    <property type="match status" value="1"/>
</dbReference>
<dbReference type="EMBL" id="QNSB01000005">
    <property type="protein sequence ID" value="RBP71746.1"/>
    <property type="molecule type" value="Genomic_DNA"/>
</dbReference>
<evidence type="ECO:0000256" key="3">
    <source>
        <dbReference type="SAM" id="SignalP"/>
    </source>
</evidence>
<dbReference type="InterPro" id="IPR028081">
    <property type="entry name" value="Leu-bd"/>
</dbReference>
<dbReference type="PANTHER" id="PTHR47151:SF2">
    <property type="entry name" value="AMINO ACID BINDING PROTEIN"/>
    <property type="match status" value="1"/>
</dbReference>
<gene>
    <name evidence="5" type="ORF">DFO65_105352</name>
</gene>
<accession>A0A366IIU4</accession>
<organism evidence="5 6">
    <name type="scientific">Brevibacterium celere</name>
    <dbReference type="NCBI Taxonomy" id="225845"/>
    <lineage>
        <taxon>Bacteria</taxon>
        <taxon>Bacillati</taxon>
        <taxon>Actinomycetota</taxon>
        <taxon>Actinomycetes</taxon>
        <taxon>Micrococcales</taxon>
        <taxon>Brevibacteriaceae</taxon>
        <taxon>Brevibacterium</taxon>
    </lineage>
</organism>
<sequence>MKRKTGFSIAALSVAAVLAMSGCANQGSGGGGEEATSDRVELPKQETLEVSPDVVKAAGDGNAKCDSKLTIAYVGAMTGPNAQLGINIYNGAQTAIDEHNAANPDCQVAFKKFDTEGDPAKATGPVAQATKEENIIGVIGTPFSGESKATGGIFEDAGLAHITPSATNPGLSENGWTTFFRGLGNDTVQGPSLVKLVEKLQSTKTCLIEDDSDYGIGLAKVVREEMGDSLACEDSVTTGQKDFAPTIQKIMDAEADSVIYAGYFAEGAPLDNQLVNKGYEGYFIGPDGVKDVAFVEQAGDAANNAYYTCTCVPGDLIPEFAEAYEKVSDGAAPGTYSVEGYDTMTVMLSGIDSGVKDRKGMVDYVRNYDGVGYGKTYKWDEKGELEDKAVYGYKTEGDGIVSVGLIE</sequence>
<dbReference type="InterPro" id="IPR028082">
    <property type="entry name" value="Peripla_BP_I"/>
</dbReference>
<dbReference type="Proteomes" id="UP000253509">
    <property type="component" value="Unassembled WGS sequence"/>
</dbReference>
<comment type="similarity">
    <text evidence="1">Belongs to the leucine-binding protein family.</text>
</comment>
<dbReference type="Pfam" id="PF13458">
    <property type="entry name" value="Peripla_BP_6"/>
    <property type="match status" value="1"/>
</dbReference>
<evidence type="ECO:0000313" key="5">
    <source>
        <dbReference type="EMBL" id="RBP71746.1"/>
    </source>
</evidence>
<dbReference type="SUPFAM" id="SSF53822">
    <property type="entry name" value="Periplasmic binding protein-like I"/>
    <property type="match status" value="1"/>
</dbReference>
<protein>
    <submittedName>
        <fullName evidence="5">Amino acid/amide ABC transporter substrate-binding protein (HAAT family)</fullName>
    </submittedName>
</protein>
<feature type="signal peptide" evidence="3">
    <location>
        <begin position="1"/>
        <end position="26"/>
    </location>
</feature>